<evidence type="ECO:0000256" key="3">
    <source>
        <dbReference type="SAM" id="MobiDB-lite"/>
    </source>
</evidence>
<evidence type="ECO:0000259" key="4">
    <source>
        <dbReference type="PROSITE" id="PS50222"/>
    </source>
</evidence>
<comment type="caution">
    <text evidence="5">The sequence shown here is derived from an EMBL/GenBank/DDBJ whole genome shotgun (WGS) entry which is preliminary data.</text>
</comment>
<dbReference type="Pfam" id="PF13499">
    <property type="entry name" value="EF-hand_7"/>
    <property type="match status" value="2"/>
</dbReference>
<feature type="compositionally biased region" description="Polar residues" evidence="3">
    <location>
        <begin position="1"/>
        <end position="14"/>
    </location>
</feature>
<dbReference type="AlphaFoldDB" id="A0A8S9Z090"/>
<reference evidence="5" key="1">
    <citation type="submission" date="2019-07" db="EMBL/GenBank/DDBJ databases">
        <title>Annotation for the trematode Paragonimus miyazaki's.</title>
        <authorList>
            <person name="Choi Y.-J."/>
        </authorList>
    </citation>
    <scope>NUCLEOTIDE SEQUENCE</scope>
    <source>
        <strain evidence="5">Japan</strain>
    </source>
</reference>
<evidence type="ECO:0000256" key="2">
    <source>
        <dbReference type="ARBA" id="ARBA00022837"/>
    </source>
</evidence>
<evidence type="ECO:0000313" key="5">
    <source>
        <dbReference type="EMBL" id="KAF7260302.1"/>
    </source>
</evidence>
<feature type="domain" description="EF-hand" evidence="4">
    <location>
        <begin position="143"/>
        <end position="175"/>
    </location>
</feature>
<keyword evidence="6" id="KW-1185">Reference proteome</keyword>
<sequence>MSTSSLRGSITSRGESADEDDEVLMRENHVSRERLKELREIFQFIDRDRGGTVSGQELIDLIRVVSSNFSELQLKLLMNKIDVNGDGEMSFDEFVRLLSNEPPSKQQDISATREAFEIFDTDNDGYITKVELRQIMLRIGHNFTDEEIESMLSEADKDGDGKVTFEEFEAMLKDG</sequence>
<organism evidence="5 6">
    <name type="scientific">Paragonimus skrjabini miyazakii</name>
    <dbReference type="NCBI Taxonomy" id="59628"/>
    <lineage>
        <taxon>Eukaryota</taxon>
        <taxon>Metazoa</taxon>
        <taxon>Spiralia</taxon>
        <taxon>Lophotrochozoa</taxon>
        <taxon>Platyhelminthes</taxon>
        <taxon>Trematoda</taxon>
        <taxon>Digenea</taxon>
        <taxon>Plagiorchiida</taxon>
        <taxon>Troglotremata</taxon>
        <taxon>Troglotrematidae</taxon>
        <taxon>Paragonimus</taxon>
    </lineage>
</organism>
<keyword evidence="1" id="KW-0677">Repeat</keyword>
<dbReference type="EMBL" id="JTDE01000811">
    <property type="protein sequence ID" value="KAF7260302.1"/>
    <property type="molecule type" value="Genomic_DNA"/>
</dbReference>
<dbReference type="Gene3D" id="1.10.238.10">
    <property type="entry name" value="EF-hand"/>
    <property type="match status" value="2"/>
</dbReference>
<dbReference type="GO" id="GO:0016460">
    <property type="term" value="C:myosin II complex"/>
    <property type="evidence" value="ECO:0007669"/>
    <property type="project" value="TreeGrafter"/>
</dbReference>
<dbReference type="CDD" id="cd00051">
    <property type="entry name" value="EFh"/>
    <property type="match status" value="1"/>
</dbReference>
<dbReference type="PROSITE" id="PS50222">
    <property type="entry name" value="EF_HAND_2"/>
    <property type="match status" value="4"/>
</dbReference>
<keyword evidence="2" id="KW-0106">Calcium</keyword>
<evidence type="ECO:0000256" key="1">
    <source>
        <dbReference type="ARBA" id="ARBA00022737"/>
    </source>
</evidence>
<dbReference type="Proteomes" id="UP000822476">
    <property type="component" value="Unassembled WGS sequence"/>
</dbReference>
<evidence type="ECO:0000313" key="6">
    <source>
        <dbReference type="Proteomes" id="UP000822476"/>
    </source>
</evidence>
<feature type="domain" description="EF-hand" evidence="4">
    <location>
        <begin position="33"/>
        <end position="68"/>
    </location>
</feature>
<feature type="domain" description="EF-hand" evidence="4">
    <location>
        <begin position="107"/>
        <end position="142"/>
    </location>
</feature>
<dbReference type="InterPro" id="IPR018247">
    <property type="entry name" value="EF_Hand_1_Ca_BS"/>
</dbReference>
<dbReference type="PROSITE" id="PS00018">
    <property type="entry name" value="EF_HAND_1"/>
    <property type="match status" value="4"/>
</dbReference>
<dbReference type="InterPro" id="IPR050230">
    <property type="entry name" value="CALM/Myosin/TropC-like"/>
</dbReference>
<dbReference type="SUPFAM" id="SSF47473">
    <property type="entry name" value="EF-hand"/>
    <property type="match status" value="1"/>
</dbReference>
<proteinExistence type="predicted"/>
<dbReference type="PANTHER" id="PTHR23048">
    <property type="entry name" value="MYOSIN LIGHT CHAIN 1, 3"/>
    <property type="match status" value="1"/>
</dbReference>
<name>A0A8S9Z090_9TREM</name>
<accession>A0A8S9Z090</accession>
<feature type="domain" description="EF-hand" evidence="4">
    <location>
        <begin position="69"/>
        <end position="104"/>
    </location>
</feature>
<dbReference type="PANTHER" id="PTHR23048:SF0">
    <property type="entry name" value="CALMODULIN LIKE 3"/>
    <property type="match status" value="1"/>
</dbReference>
<dbReference type="InterPro" id="IPR002048">
    <property type="entry name" value="EF_hand_dom"/>
</dbReference>
<dbReference type="InterPro" id="IPR011992">
    <property type="entry name" value="EF-hand-dom_pair"/>
</dbReference>
<dbReference type="SMART" id="SM00054">
    <property type="entry name" value="EFh"/>
    <property type="match status" value="4"/>
</dbReference>
<gene>
    <name evidence="5" type="ORF">EG68_02321</name>
</gene>
<dbReference type="GO" id="GO:0005509">
    <property type="term" value="F:calcium ion binding"/>
    <property type="evidence" value="ECO:0007669"/>
    <property type="project" value="InterPro"/>
</dbReference>
<dbReference type="FunFam" id="1.10.238.10:FF:000001">
    <property type="entry name" value="Calmodulin 1"/>
    <property type="match status" value="1"/>
</dbReference>
<protein>
    <recommendedName>
        <fullName evidence="4">EF-hand domain-containing protein</fullName>
    </recommendedName>
</protein>
<dbReference type="OrthoDB" id="26525at2759"/>
<feature type="region of interest" description="Disordered" evidence="3">
    <location>
        <begin position="1"/>
        <end position="25"/>
    </location>
</feature>